<comment type="caution">
    <text evidence="2">The sequence shown here is derived from an EMBL/GenBank/DDBJ whole genome shotgun (WGS) entry which is preliminary data.</text>
</comment>
<dbReference type="AlphaFoldDB" id="A0A3M2LCB2"/>
<evidence type="ECO:0000313" key="3">
    <source>
        <dbReference type="Proteomes" id="UP000279275"/>
    </source>
</evidence>
<gene>
    <name evidence="2" type="ORF">EBN03_07360</name>
</gene>
<keyword evidence="3" id="KW-1185">Reference proteome</keyword>
<evidence type="ECO:0000313" key="2">
    <source>
        <dbReference type="EMBL" id="RMI34223.1"/>
    </source>
</evidence>
<dbReference type="Pfam" id="PF01243">
    <property type="entry name" value="PNPOx_N"/>
    <property type="match status" value="1"/>
</dbReference>
<dbReference type="SUPFAM" id="SSF50475">
    <property type="entry name" value="FMN-binding split barrel"/>
    <property type="match status" value="1"/>
</dbReference>
<dbReference type="RefSeq" id="WP_122187146.1">
    <property type="nucleotide sequence ID" value="NZ_RFFH01000002.1"/>
</dbReference>
<feature type="domain" description="Pyridoxamine 5'-phosphate oxidase N-terminal" evidence="1">
    <location>
        <begin position="39"/>
        <end position="161"/>
    </location>
</feature>
<dbReference type="OrthoDB" id="9786134at2"/>
<protein>
    <submittedName>
        <fullName evidence="2">Pyridoxamine 5-phosphate oxidase</fullName>
    </submittedName>
</protein>
<evidence type="ECO:0000259" key="1">
    <source>
        <dbReference type="Pfam" id="PF01243"/>
    </source>
</evidence>
<sequence>MPLDGYGSSGERELQERYGTTDRAERFYDEQVLDRLNSKMIEFVKARDMAFIATADRHGECDSSFRAGKPGFLHIIDDHTLAYPEYRGNGVMASMGNISENPHIGIMLIDFTEELIGLHINGTARIVEEYILRRSVPDLPVNERGKVAEHWIVVDVVEAYIHCRKHIPRLVPAERQPREWGTDNVRAKGGDYFGAKSESRELVTGS</sequence>
<organism evidence="2 3">
    <name type="scientific">Nocardia stercoris</name>
    <dbReference type="NCBI Taxonomy" id="2483361"/>
    <lineage>
        <taxon>Bacteria</taxon>
        <taxon>Bacillati</taxon>
        <taxon>Actinomycetota</taxon>
        <taxon>Actinomycetes</taxon>
        <taxon>Mycobacteriales</taxon>
        <taxon>Nocardiaceae</taxon>
        <taxon>Nocardia</taxon>
    </lineage>
</organism>
<dbReference type="Gene3D" id="2.30.110.10">
    <property type="entry name" value="Electron Transport, Fmn-binding Protein, Chain A"/>
    <property type="match status" value="1"/>
</dbReference>
<reference evidence="2 3" key="1">
    <citation type="submission" date="2018-10" db="EMBL/GenBank/DDBJ databases">
        <title>Isolation from cow dung.</title>
        <authorList>
            <person name="Ling L."/>
        </authorList>
    </citation>
    <scope>NUCLEOTIDE SEQUENCE [LARGE SCALE GENOMIC DNA]</scope>
    <source>
        <strain evidence="2 3">NEAU-LL90</strain>
    </source>
</reference>
<dbReference type="InterPro" id="IPR012349">
    <property type="entry name" value="Split_barrel_FMN-bd"/>
</dbReference>
<dbReference type="Proteomes" id="UP000279275">
    <property type="component" value="Unassembled WGS sequence"/>
</dbReference>
<name>A0A3M2LCB2_9NOCA</name>
<dbReference type="PANTHER" id="PTHR42815:SF2">
    <property type="entry name" value="FAD-BINDING, PUTATIVE (AFU_ORTHOLOGUE AFUA_6G07600)-RELATED"/>
    <property type="match status" value="1"/>
</dbReference>
<proteinExistence type="predicted"/>
<dbReference type="InterPro" id="IPR011576">
    <property type="entry name" value="Pyridox_Oxase_N"/>
</dbReference>
<dbReference type="PANTHER" id="PTHR42815">
    <property type="entry name" value="FAD-BINDING, PUTATIVE (AFU_ORTHOLOGUE AFUA_6G07600)-RELATED"/>
    <property type="match status" value="1"/>
</dbReference>
<dbReference type="EMBL" id="RFFH01000002">
    <property type="protein sequence ID" value="RMI34223.1"/>
    <property type="molecule type" value="Genomic_DNA"/>
</dbReference>
<accession>A0A3M2LCB2</accession>